<dbReference type="InterPro" id="IPR036097">
    <property type="entry name" value="HisK_dim/P_sf"/>
</dbReference>
<dbReference type="Gene3D" id="3.40.50.2300">
    <property type="match status" value="1"/>
</dbReference>
<dbReference type="CDD" id="cd16922">
    <property type="entry name" value="HATPase_EvgS-ArcB-TorS-like"/>
    <property type="match status" value="1"/>
</dbReference>
<dbReference type="SMART" id="SM00086">
    <property type="entry name" value="PAC"/>
    <property type="match status" value="1"/>
</dbReference>
<dbReference type="InterPro" id="IPR013655">
    <property type="entry name" value="PAS_fold_3"/>
</dbReference>
<dbReference type="Pfam" id="PF00072">
    <property type="entry name" value="Response_reg"/>
    <property type="match status" value="1"/>
</dbReference>
<dbReference type="CDD" id="cd13704">
    <property type="entry name" value="PBP2_HisK"/>
    <property type="match status" value="1"/>
</dbReference>
<evidence type="ECO:0000256" key="3">
    <source>
        <dbReference type="ARBA" id="ARBA00022553"/>
    </source>
</evidence>
<dbReference type="InterPro" id="IPR029016">
    <property type="entry name" value="GAF-like_dom_sf"/>
</dbReference>
<feature type="domain" description="Histidine kinase" evidence="14">
    <location>
        <begin position="673"/>
        <end position="898"/>
    </location>
</feature>
<dbReference type="Gene3D" id="2.10.70.100">
    <property type="match status" value="1"/>
</dbReference>
<protein>
    <recommendedName>
        <fullName evidence="10">Virulence sensor protein BvgS</fullName>
        <ecNumber evidence="2">2.7.13.3</ecNumber>
    </recommendedName>
</protein>
<keyword evidence="13" id="KW-1133">Transmembrane helix</keyword>
<dbReference type="SMART" id="SM00387">
    <property type="entry name" value="HATPase_c"/>
    <property type="match status" value="1"/>
</dbReference>
<keyword evidence="6 17" id="KW-0418">Kinase</keyword>
<dbReference type="GO" id="GO:0000155">
    <property type="term" value="F:phosphorelay sensor kinase activity"/>
    <property type="evidence" value="ECO:0007669"/>
    <property type="project" value="InterPro"/>
</dbReference>
<organism evidence="17 18">
    <name type="scientific">Inhella inkyongensis</name>
    <dbReference type="NCBI Taxonomy" id="392593"/>
    <lineage>
        <taxon>Bacteria</taxon>
        <taxon>Pseudomonadati</taxon>
        <taxon>Pseudomonadota</taxon>
        <taxon>Betaproteobacteria</taxon>
        <taxon>Burkholderiales</taxon>
        <taxon>Sphaerotilaceae</taxon>
        <taxon>Inhella</taxon>
    </lineage>
</organism>
<dbReference type="Gene3D" id="3.30.565.10">
    <property type="entry name" value="Histidine kinase-like ATPase, C-terminal domain"/>
    <property type="match status" value="1"/>
</dbReference>
<name>A0A840S588_9BURK</name>
<evidence type="ECO:0000256" key="8">
    <source>
        <dbReference type="ARBA" id="ARBA00023026"/>
    </source>
</evidence>
<dbReference type="PRINTS" id="PR00344">
    <property type="entry name" value="BCTRLSENSOR"/>
</dbReference>
<dbReference type="Gene3D" id="3.30.450.20">
    <property type="entry name" value="PAS domain"/>
    <property type="match status" value="1"/>
</dbReference>
<dbReference type="CDD" id="cd00130">
    <property type="entry name" value="PAS"/>
    <property type="match status" value="1"/>
</dbReference>
<dbReference type="Pfam" id="PF13185">
    <property type="entry name" value="GAF_2"/>
    <property type="match status" value="1"/>
</dbReference>
<evidence type="ECO:0000256" key="4">
    <source>
        <dbReference type="ARBA" id="ARBA00022679"/>
    </source>
</evidence>
<dbReference type="InterPro" id="IPR001610">
    <property type="entry name" value="PAC"/>
</dbReference>
<comment type="function">
    <text evidence="9">Member of the two-component regulatory system BvgS/BvgA. Phosphorylates BvgA via a four-step phosphorelay in response to environmental signals.</text>
</comment>
<keyword evidence="5" id="KW-0732">Signal</keyword>
<dbReference type="PROSITE" id="PS50113">
    <property type="entry name" value="PAC"/>
    <property type="match status" value="1"/>
</dbReference>
<evidence type="ECO:0000313" key="17">
    <source>
        <dbReference type="EMBL" id="MBB5204638.1"/>
    </source>
</evidence>
<keyword evidence="13" id="KW-0472">Membrane</keyword>
<reference evidence="17 18" key="1">
    <citation type="submission" date="2020-08" db="EMBL/GenBank/DDBJ databases">
        <title>Genomic Encyclopedia of Type Strains, Phase IV (KMG-IV): sequencing the most valuable type-strain genomes for metagenomic binning, comparative biology and taxonomic classification.</title>
        <authorList>
            <person name="Goeker M."/>
        </authorList>
    </citation>
    <scope>NUCLEOTIDE SEQUENCE [LARGE SCALE GENOMIC DNA]</scope>
    <source>
        <strain evidence="17 18">DSM 23958</strain>
    </source>
</reference>
<dbReference type="PANTHER" id="PTHR45339">
    <property type="entry name" value="HYBRID SIGNAL TRANSDUCTION HISTIDINE KINASE J"/>
    <property type="match status" value="1"/>
</dbReference>
<keyword evidence="8" id="KW-0843">Virulence</keyword>
<gene>
    <name evidence="17" type="ORF">HNQ51_001952</name>
</gene>
<dbReference type="RefSeq" id="WP_175423530.1">
    <property type="nucleotide sequence ID" value="NZ_CP040709.1"/>
</dbReference>
<feature type="modified residue" description="4-aspartylphosphate" evidence="11">
    <location>
        <position position="974"/>
    </location>
</feature>
<dbReference type="CDD" id="cd17546">
    <property type="entry name" value="REC_hyHK_CKI1_RcsC-like"/>
    <property type="match status" value="1"/>
</dbReference>
<dbReference type="Gene3D" id="3.40.190.10">
    <property type="entry name" value="Periplasmic binding protein-like II"/>
    <property type="match status" value="2"/>
</dbReference>
<dbReference type="Pfam" id="PF00512">
    <property type="entry name" value="HisKA"/>
    <property type="match status" value="1"/>
</dbReference>
<keyword evidence="3 11" id="KW-0597">Phosphoprotein</keyword>
<dbReference type="InterPro" id="IPR003018">
    <property type="entry name" value="GAF"/>
</dbReference>
<evidence type="ECO:0000256" key="9">
    <source>
        <dbReference type="ARBA" id="ARBA00058004"/>
    </source>
</evidence>
<dbReference type="InterPro" id="IPR036890">
    <property type="entry name" value="HATPase_C_sf"/>
</dbReference>
<dbReference type="PROSITE" id="PS50110">
    <property type="entry name" value="RESPONSE_REGULATORY"/>
    <property type="match status" value="1"/>
</dbReference>
<dbReference type="SUPFAM" id="SSF52172">
    <property type="entry name" value="CheY-like"/>
    <property type="match status" value="1"/>
</dbReference>
<dbReference type="InterPro" id="IPR001638">
    <property type="entry name" value="Solute-binding_3/MltF_N"/>
</dbReference>
<dbReference type="InterPro" id="IPR000700">
    <property type="entry name" value="PAS-assoc_C"/>
</dbReference>
<keyword evidence="18" id="KW-1185">Reference proteome</keyword>
<keyword evidence="12" id="KW-0175">Coiled coil</keyword>
<evidence type="ECO:0000256" key="5">
    <source>
        <dbReference type="ARBA" id="ARBA00022729"/>
    </source>
</evidence>
<evidence type="ECO:0000259" key="16">
    <source>
        <dbReference type="PROSITE" id="PS50113"/>
    </source>
</evidence>
<dbReference type="InterPro" id="IPR004358">
    <property type="entry name" value="Sig_transdc_His_kin-like_C"/>
</dbReference>
<dbReference type="InterPro" id="IPR005467">
    <property type="entry name" value="His_kinase_dom"/>
</dbReference>
<evidence type="ECO:0000256" key="7">
    <source>
        <dbReference type="ARBA" id="ARBA00023012"/>
    </source>
</evidence>
<dbReference type="SMART" id="SM00065">
    <property type="entry name" value="GAF"/>
    <property type="match status" value="1"/>
</dbReference>
<sequence length="1045" mass="113233">MKRLVGSGSGSGWVWRVGRALAVAGLGLMLGLGQMQAQPASAPPVQPGAESERVLVVGSEIDYPPFALGQVDGVPDGFTVELWRAVAEQMGLRYRFRVRPFDELLGEFRAGKVDVMINLAQSQKREQFATFTAPHVVSYGAVFARKGQLRFDSEEQLKSREIIVINADLPHDHALAQGYQRLTTVRDVAEGMRLLASGKHDGMLVSRLVGLQALKLGNIQGIEAVGPPIKGVVQRFAFAVRIGDAELLAQLNEGLALAHTNQTRARLYEKWFGDIDPRTLTLRERLSVWLPAALAVALAVAAVFYQRRVMRRAAASAALLQEREQRLAQAQRIAHLGNWTWAVEGGALQASDELTRILGQDLGWAPKGLEGLLEATAPADRPALEVALQQVREGDGLVMLEHRVLRPDGAQRYVQHRLQAERSAQMQLLRLQGTVLDVTDRHLAESLVRGQRRALELVVGDAPLGDVLSAVVEGLEAQMPGAMGGVLLVDAEGEVLTGGPAPNLPPAYREGLEGLRIGPRSGSCGTACHRREPVIVEDIAVDPLWSDFRDFAAKYGIRACWSYPILSSKGEALGALSLSHTRPSSPRQDQMQLLAAQAQIAALAIEKRRADDALRLLNATLEQRVAQRATQLGQANAQLQEEIAERRRAEGVLQRAKAEAEEANRAKSLFLATMSHEIRTPMNGIVGTLDLLSETVLATEQRRLLTTARESTALLQRILDDILDSARIESGRLSLEMAVFSPRAAVRGVVETAAAQAARQGVAVHLDVDDRVPDRVLGDEGRLRQVLFNLIANAIKFSAGAATPGRVAVRCELIERHSQGLRLRWLVEDNGIGISEAAQAQLFQPFSQGDGATTRRYGGTGLGLSIAKRLVELMQGSIRVLSSPGHGCRMEVETAFQEAAAPDAASGPAPARNLWAGHGQRVLVAEDNDVNQQVLVQQLQMLGLQADVAADGRKAFTRWREAQASVPYALLLTDCHMPEWDGFQLAAAIRGAEAGGARHLPIVAVTASAMSGEAEKCRQAGMDDYLAKPFDLAHLRQVLAKWLGA</sequence>
<evidence type="ECO:0000256" key="13">
    <source>
        <dbReference type="SAM" id="Phobius"/>
    </source>
</evidence>
<evidence type="ECO:0000259" key="15">
    <source>
        <dbReference type="PROSITE" id="PS50110"/>
    </source>
</evidence>
<dbReference type="InterPro" id="IPR011006">
    <property type="entry name" value="CheY-like_superfamily"/>
</dbReference>
<dbReference type="Pfam" id="PF02518">
    <property type="entry name" value="HATPase_c"/>
    <property type="match status" value="1"/>
</dbReference>
<dbReference type="Proteomes" id="UP000554837">
    <property type="component" value="Unassembled WGS sequence"/>
</dbReference>
<dbReference type="SUPFAM" id="SSF53850">
    <property type="entry name" value="Periplasmic binding protein-like II"/>
    <property type="match status" value="1"/>
</dbReference>
<feature type="domain" description="Response regulatory" evidence="15">
    <location>
        <begin position="921"/>
        <end position="1043"/>
    </location>
</feature>
<dbReference type="InterPro" id="IPR003594">
    <property type="entry name" value="HATPase_dom"/>
</dbReference>
<dbReference type="EMBL" id="JACHHO010000002">
    <property type="protein sequence ID" value="MBB5204638.1"/>
    <property type="molecule type" value="Genomic_DNA"/>
</dbReference>
<feature type="transmembrane region" description="Helical" evidence="13">
    <location>
        <begin position="286"/>
        <end position="305"/>
    </location>
</feature>
<feature type="domain" description="PAC" evidence="16">
    <location>
        <begin position="398"/>
        <end position="450"/>
    </location>
</feature>
<dbReference type="SMART" id="SM00388">
    <property type="entry name" value="HisKA"/>
    <property type="match status" value="1"/>
</dbReference>
<dbReference type="EC" id="2.7.13.3" evidence="2"/>
<dbReference type="SMART" id="SM00062">
    <property type="entry name" value="PBPb"/>
    <property type="match status" value="1"/>
</dbReference>
<evidence type="ECO:0000256" key="11">
    <source>
        <dbReference type="PROSITE-ProRule" id="PRU00169"/>
    </source>
</evidence>
<dbReference type="Gene3D" id="3.30.450.40">
    <property type="match status" value="1"/>
</dbReference>
<comment type="caution">
    <text evidence="17">The sequence shown here is derived from an EMBL/GenBank/DDBJ whole genome shotgun (WGS) entry which is preliminary data.</text>
</comment>
<keyword evidence="4" id="KW-0808">Transferase</keyword>
<dbReference type="InterPro" id="IPR003661">
    <property type="entry name" value="HisK_dim/P_dom"/>
</dbReference>
<accession>A0A840S588</accession>
<dbReference type="PANTHER" id="PTHR45339:SF5">
    <property type="entry name" value="HISTIDINE KINASE"/>
    <property type="match status" value="1"/>
</dbReference>
<dbReference type="InterPro" id="IPR000014">
    <property type="entry name" value="PAS"/>
</dbReference>
<dbReference type="InterPro" id="IPR001789">
    <property type="entry name" value="Sig_transdc_resp-reg_receiver"/>
</dbReference>
<dbReference type="SUPFAM" id="SSF55874">
    <property type="entry name" value="ATPase domain of HSP90 chaperone/DNA topoisomerase II/histidine kinase"/>
    <property type="match status" value="1"/>
</dbReference>
<evidence type="ECO:0000256" key="6">
    <source>
        <dbReference type="ARBA" id="ARBA00022777"/>
    </source>
</evidence>
<comment type="catalytic activity">
    <reaction evidence="1">
        <text>ATP + protein L-histidine = ADP + protein N-phospho-L-histidine.</text>
        <dbReference type="EC" id="2.7.13.3"/>
    </reaction>
</comment>
<dbReference type="SUPFAM" id="SSF55785">
    <property type="entry name" value="PYP-like sensor domain (PAS domain)"/>
    <property type="match status" value="1"/>
</dbReference>
<evidence type="ECO:0000256" key="12">
    <source>
        <dbReference type="SAM" id="Coils"/>
    </source>
</evidence>
<evidence type="ECO:0000313" key="18">
    <source>
        <dbReference type="Proteomes" id="UP000554837"/>
    </source>
</evidence>
<proteinExistence type="predicted"/>
<dbReference type="Gene3D" id="1.10.287.130">
    <property type="match status" value="1"/>
</dbReference>
<feature type="coiled-coil region" evidence="12">
    <location>
        <begin position="639"/>
        <end position="666"/>
    </location>
</feature>
<keyword evidence="13" id="KW-0812">Transmembrane</keyword>
<evidence type="ECO:0000256" key="10">
    <source>
        <dbReference type="ARBA" id="ARBA00070152"/>
    </source>
</evidence>
<dbReference type="Pfam" id="PF08447">
    <property type="entry name" value="PAS_3"/>
    <property type="match status" value="1"/>
</dbReference>
<dbReference type="CDD" id="cd00082">
    <property type="entry name" value="HisKA"/>
    <property type="match status" value="1"/>
</dbReference>
<dbReference type="Pfam" id="PF00497">
    <property type="entry name" value="SBP_bac_3"/>
    <property type="match status" value="1"/>
</dbReference>
<keyword evidence="7" id="KW-0902">Two-component regulatory system</keyword>
<dbReference type="InterPro" id="IPR035965">
    <property type="entry name" value="PAS-like_dom_sf"/>
</dbReference>
<evidence type="ECO:0000259" key="14">
    <source>
        <dbReference type="PROSITE" id="PS50109"/>
    </source>
</evidence>
<dbReference type="SMART" id="SM00448">
    <property type="entry name" value="REC"/>
    <property type="match status" value="1"/>
</dbReference>
<dbReference type="AlphaFoldDB" id="A0A840S588"/>
<dbReference type="PROSITE" id="PS50109">
    <property type="entry name" value="HIS_KIN"/>
    <property type="match status" value="1"/>
</dbReference>
<evidence type="ECO:0000256" key="1">
    <source>
        <dbReference type="ARBA" id="ARBA00000085"/>
    </source>
</evidence>
<evidence type="ECO:0000256" key="2">
    <source>
        <dbReference type="ARBA" id="ARBA00012438"/>
    </source>
</evidence>
<dbReference type="SUPFAM" id="SSF55781">
    <property type="entry name" value="GAF domain-like"/>
    <property type="match status" value="1"/>
</dbReference>
<dbReference type="SUPFAM" id="SSF47384">
    <property type="entry name" value="Homodimeric domain of signal transducing histidine kinase"/>
    <property type="match status" value="1"/>
</dbReference>
<dbReference type="FunFam" id="3.30.565.10:FF:000010">
    <property type="entry name" value="Sensor histidine kinase RcsC"/>
    <property type="match status" value="1"/>
</dbReference>